<reference evidence="1" key="1">
    <citation type="journal article" name="BMC Genomics">
        <title>Long-read sequencing and de novo genome assembly of marine medaka (Oryzias melastigma).</title>
        <authorList>
            <person name="Liang P."/>
            <person name="Saqib H.S.A."/>
            <person name="Ni X."/>
            <person name="Shen Y."/>
        </authorList>
    </citation>
    <scope>NUCLEOTIDE SEQUENCE</scope>
    <source>
        <strain evidence="1">Bigg-433</strain>
    </source>
</reference>
<comment type="caution">
    <text evidence="1">The sequence shown here is derived from an EMBL/GenBank/DDBJ whole genome shotgun (WGS) entry which is preliminary data.</text>
</comment>
<protein>
    <submittedName>
        <fullName evidence="1">Uncharacterized protein</fullName>
    </submittedName>
</protein>
<sequence length="115" mass="12382">MNFRASVLRPRSFILAGWEGGDLAASPRLGAQLSAGSSGSGAKTLEHQTDFNDSRLHEKERMVMYGDLNHLLTPIHTCPHTAAHRVNAFCRGVLPPGVHSAALQVVCGEFVAAKY</sequence>
<organism evidence="1 2">
    <name type="scientific">Oryzias melastigma</name>
    <name type="common">Marine medaka</name>
    <dbReference type="NCBI Taxonomy" id="30732"/>
    <lineage>
        <taxon>Eukaryota</taxon>
        <taxon>Metazoa</taxon>
        <taxon>Chordata</taxon>
        <taxon>Craniata</taxon>
        <taxon>Vertebrata</taxon>
        <taxon>Euteleostomi</taxon>
        <taxon>Actinopterygii</taxon>
        <taxon>Neopterygii</taxon>
        <taxon>Teleostei</taxon>
        <taxon>Neoteleostei</taxon>
        <taxon>Acanthomorphata</taxon>
        <taxon>Ovalentaria</taxon>
        <taxon>Atherinomorphae</taxon>
        <taxon>Beloniformes</taxon>
        <taxon>Adrianichthyidae</taxon>
        <taxon>Oryziinae</taxon>
        <taxon>Oryzias</taxon>
    </lineage>
</organism>
<evidence type="ECO:0000313" key="2">
    <source>
        <dbReference type="Proteomes" id="UP000646548"/>
    </source>
</evidence>
<proteinExistence type="predicted"/>
<dbReference type="Proteomes" id="UP000646548">
    <property type="component" value="Unassembled WGS sequence"/>
</dbReference>
<name>A0A834C2N1_ORYME</name>
<accession>A0A834C2N1</accession>
<dbReference type="EMBL" id="WKFB01000547">
    <property type="protein sequence ID" value="KAF6719918.1"/>
    <property type="molecule type" value="Genomic_DNA"/>
</dbReference>
<evidence type="ECO:0000313" key="1">
    <source>
        <dbReference type="EMBL" id="KAF6719918.1"/>
    </source>
</evidence>
<dbReference type="AlphaFoldDB" id="A0A834C2N1"/>
<gene>
    <name evidence="1" type="ORF">FQA47_021812</name>
</gene>